<sequence length="484" mass="55008">MVEAEFILPRTIRSFKDLERFVWQVVRQAVAEAMEAACRGLDEVVKGPGPGWESVGYQRRTVMGLGGVEYRLVRRVYRRRAADGSWEYRCPLDKALGLPAEERFSPLVQERAVALATRMSFRKAAQVLQDEGIPVSAQTVHQWVQEAGAARESQERAATERIAATGELPASEGRSATAVVVEVDGVWLALQRAKAKRWEFKVGVMHEGWVAEDPRGRRFRLQGKQAWGGDLETEPFWERGFVRFTSRYTRGQVQRLVGNSDGAAWAQAGREWLGIEEWHLDPFHRNEALERVLGWETRLLRRAQKAARRGDWAALEGVLEQAKVHPDRAVPVEAIEQVKAYLAAHREGLVDWRRMGRPLPRVARSLGAAEPTIRHLINARMKHIGGGWSRRGAHHMILLRCLGHEQRLESWLAEWTAGVWQATSCAPVLQRLARHIRRRVVEGAVQQRLQAHVPLLSHPEARRSALGDELRRRLSPRVWWAATV</sequence>
<dbReference type="InterPro" id="IPR009620">
    <property type="entry name" value="UPF0236"/>
</dbReference>
<protein>
    <submittedName>
        <fullName evidence="2">ISLre2 family transposase</fullName>
    </submittedName>
</protein>
<name>A0ABZ1BU21_9FIRM</name>
<evidence type="ECO:0000313" key="2">
    <source>
        <dbReference type="EMBL" id="WRP16083.1"/>
    </source>
</evidence>
<evidence type="ECO:0000313" key="3">
    <source>
        <dbReference type="Proteomes" id="UP001332192"/>
    </source>
</evidence>
<proteinExistence type="inferred from homology"/>
<comment type="similarity">
    <text evidence="1">Belongs to the UPF0236 family.</text>
</comment>
<keyword evidence="3" id="KW-1185">Reference proteome</keyword>
<dbReference type="Proteomes" id="UP001332192">
    <property type="component" value="Chromosome"/>
</dbReference>
<dbReference type="RefSeq" id="WP_324715356.1">
    <property type="nucleotide sequence ID" value="NZ_CP141615.1"/>
</dbReference>
<dbReference type="NCBIfam" id="NF033529">
    <property type="entry name" value="transpos_ISLre2"/>
    <property type="match status" value="1"/>
</dbReference>
<evidence type="ECO:0000256" key="1">
    <source>
        <dbReference type="ARBA" id="ARBA00006539"/>
    </source>
</evidence>
<organism evidence="2 3">
    <name type="scientific">Carboxydichorda subterranea</name>
    <dbReference type="NCBI Taxonomy" id="3109565"/>
    <lineage>
        <taxon>Bacteria</taxon>
        <taxon>Bacillati</taxon>
        <taxon>Bacillota</taxon>
        <taxon>Limnochordia</taxon>
        <taxon>Limnochordales</taxon>
        <taxon>Geochordaceae</taxon>
        <taxon>Carboxydichorda</taxon>
    </lineage>
</organism>
<dbReference type="Pfam" id="PF06782">
    <property type="entry name" value="UPF0236"/>
    <property type="match status" value="1"/>
</dbReference>
<gene>
    <name evidence="2" type="ORF">U7230_08175</name>
</gene>
<dbReference type="EMBL" id="CP141615">
    <property type="protein sequence ID" value="WRP16083.1"/>
    <property type="molecule type" value="Genomic_DNA"/>
</dbReference>
<accession>A0ABZ1BU21</accession>
<reference evidence="2 3" key="1">
    <citation type="journal article" date="2024" name="Front. Microbiol.">
        <title>Novel thermophilic genera Geochorda gen. nov. and Carboxydochorda gen. nov. from the deep terrestrial subsurface reveal the ecophysiological diversity in the class Limnochordia.</title>
        <authorList>
            <person name="Karnachuk O.V."/>
            <person name="Lukina A.P."/>
            <person name="Avakyan M.R."/>
            <person name="Kadnikov V.V."/>
            <person name="Begmatov S."/>
            <person name="Beletsky A.V."/>
            <person name="Vlasova K.G."/>
            <person name="Novikov A.A."/>
            <person name="Shcherbakova V.A."/>
            <person name="Mardanov A.V."/>
            <person name="Ravin N.V."/>
        </authorList>
    </citation>
    <scope>NUCLEOTIDE SEQUENCE [LARGE SCALE GENOMIC DNA]</scope>
    <source>
        <strain evidence="2 3">L945</strain>
    </source>
</reference>